<dbReference type="PANTHER" id="PTHR30289">
    <property type="entry name" value="UNCHARACTERIZED PROTEIN YBCL-RELATED"/>
    <property type="match status" value="1"/>
</dbReference>
<proteinExistence type="predicted"/>
<dbReference type="SUPFAM" id="SSF49777">
    <property type="entry name" value="PEBP-like"/>
    <property type="match status" value="1"/>
</dbReference>
<dbReference type="InterPro" id="IPR036610">
    <property type="entry name" value="PEBP-like_sf"/>
</dbReference>
<dbReference type="OrthoDB" id="9797506at2"/>
<gene>
    <name evidence="1" type="ORF">COO20_15565</name>
</gene>
<dbReference type="InterPro" id="IPR005247">
    <property type="entry name" value="YbhB_YbcL/LppC-like"/>
</dbReference>
<evidence type="ECO:0000313" key="1">
    <source>
        <dbReference type="EMBL" id="PKR53247.1"/>
    </source>
</evidence>
<name>A0A2N3KRT2_9PROT</name>
<protein>
    <submittedName>
        <fullName evidence="1">YbhB/YbcL family Raf kinase inhibitor-like protein</fullName>
    </submittedName>
</protein>
<evidence type="ECO:0000313" key="2">
    <source>
        <dbReference type="Proteomes" id="UP000233597"/>
    </source>
</evidence>
<dbReference type="CDD" id="cd00865">
    <property type="entry name" value="PEBP_bact_arch"/>
    <property type="match status" value="1"/>
</dbReference>
<dbReference type="NCBIfam" id="TIGR00481">
    <property type="entry name" value="YbhB/YbcL family Raf kinase inhibitor-like protein"/>
    <property type="match status" value="1"/>
</dbReference>
<reference evidence="1 2" key="1">
    <citation type="submission" date="2017-09" db="EMBL/GenBank/DDBJ databases">
        <title>Biodiversity and function of Thalassospira species in the particle-attached aromatic-hydrocarbon-degrading consortia from the surface seawater of the South China Sea.</title>
        <authorList>
            <person name="Dong C."/>
            <person name="Liu R."/>
            <person name="Shao Z."/>
        </authorList>
    </citation>
    <scope>NUCLEOTIDE SEQUENCE [LARGE SCALE GENOMIC DNA]</scope>
    <source>
        <strain evidence="1 2">CSC1P2</strain>
    </source>
</reference>
<dbReference type="Proteomes" id="UP000233597">
    <property type="component" value="Unassembled WGS sequence"/>
</dbReference>
<dbReference type="AlphaFoldDB" id="A0A2N3KRT2"/>
<dbReference type="EMBL" id="NWTK01000010">
    <property type="protein sequence ID" value="PKR53247.1"/>
    <property type="molecule type" value="Genomic_DNA"/>
</dbReference>
<dbReference type="Pfam" id="PF01161">
    <property type="entry name" value="PBP"/>
    <property type="match status" value="1"/>
</dbReference>
<organism evidence="1 2">
    <name type="scientific">Thalassospira marina</name>
    <dbReference type="NCBI Taxonomy" id="2048283"/>
    <lineage>
        <taxon>Bacteria</taxon>
        <taxon>Pseudomonadati</taxon>
        <taxon>Pseudomonadota</taxon>
        <taxon>Alphaproteobacteria</taxon>
        <taxon>Rhodospirillales</taxon>
        <taxon>Thalassospiraceae</taxon>
        <taxon>Thalassospira</taxon>
    </lineage>
</organism>
<comment type="caution">
    <text evidence="1">The sequence shown here is derived from an EMBL/GenBank/DDBJ whole genome shotgun (WGS) entry which is preliminary data.</text>
</comment>
<dbReference type="Gene3D" id="3.90.280.10">
    <property type="entry name" value="PEBP-like"/>
    <property type="match status" value="1"/>
</dbReference>
<sequence length="175" mass="18521">MELHSSDFAPNGTLAQQQVFNGFGCTGENISPALEWSDVPDGTQSFALMVHDPAAPTGSGWWHWVVIDIPASMRSLPQNAGAVTSTATMANDSKKTIGNMGIMRQLKTDFGQPGYGGPCPPLGDAPHPYNFTLFALDVPKIDVDDTASAALVGYMVHGHTIASTTLTGLYGRKAQ</sequence>
<accession>A0A2N3KRT2</accession>
<dbReference type="InterPro" id="IPR008914">
    <property type="entry name" value="PEBP"/>
</dbReference>
<dbReference type="PANTHER" id="PTHR30289:SF1">
    <property type="entry name" value="PEBP (PHOSPHATIDYLETHANOLAMINE-BINDING PROTEIN) FAMILY PROTEIN"/>
    <property type="match status" value="1"/>
</dbReference>